<comment type="caution">
    <text evidence="14">The sequence shown here is derived from an EMBL/GenBank/DDBJ whole genome shotgun (WGS) entry which is preliminary data.</text>
</comment>
<dbReference type="CDD" id="cd06577">
    <property type="entry name" value="PASTA_pknB"/>
    <property type="match status" value="3"/>
</dbReference>
<comment type="catalytic activity">
    <reaction evidence="8">
        <text>L-seryl-[protein] + ATP = O-phospho-L-seryl-[protein] + ADP + H(+)</text>
        <dbReference type="Rhea" id="RHEA:17989"/>
        <dbReference type="Rhea" id="RHEA-COMP:9863"/>
        <dbReference type="Rhea" id="RHEA-COMP:11604"/>
        <dbReference type="ChEBI" id="CHEBI:15378"/>
        <dbReference type="ChEBI" id="CHEBI:29999"/>
        <dbReference type="ChEBI" id="CHEBI:30616"/>
        <dbReference type="ChEBI" id="CHEBI:83421"/>
        <dbReference type="ChEBI" id="CHEBI:456216"/>
        <dbReference type="EC" id="2.7.11.1"/>
    </reaction>
</comment>
<feature type="domain" description="Protein kinase" evidence="12">
    <location>
        <begin position="10"/>
        <end position="281"/>
    </location>
</feature>
<evidence type="ECO:0000256" key="3">
    <source>
        <dbReference type="ARBA" id="ARBA00022679"/>
    </source>
</evidence>
<dbReference type="Pfam" id="PF03793">
    <property type="entry name" value="PASTA"/>
    <property type="match status" value="3"/>
</dbReference>
<accession>A0A1U7M316</accession>
<keyword evidence="15" id="KW-1185">Reference proteome</keyword>
<reference evidence="14 15" key="1">
    <citation type="submission" date="2016-02" db="EMBL/GenBank/DDBJ databases">
        <title>Genome sequence of Tissierella creatinophila DSM 6911.</title>
        <authorList>
            <person name="Poehlein A."/>
            <person name="Daniel R."/>
        </authorList>
    </citation>
    <scope>NUCLEOTIDE SEQUENCE [LARGE SCALE GENOMIC DNA]</scope>
    <source>
        <strain evidence="14 15">DSM 6911</strain>
    </source>
</reference>
<dbReference type="InterPro" id="IPR005543">
    <property type="entry name" value="PASTA_dom"/>
</dbReference>
<dbReference type="Proteomes" id="UP000186112">
    <property type="component" value="Unassembled WGS sequence"/>
</dbReference>
<evidence type="ECO:0000256" key="8">
    <source>
        <dbReference type="ARBA" id="ARBA00048679"/>
    </source>
</evidence>
<evidence type="ECO:0000256" key="11">
    <source>
        <dbReference type="SAM" id="Phobius"/>
    </source>
</evidence>
<evidence type="ECO:0000256" key="7">
    <source>
        <dbReference type="ARBA" id="ARBA00047899"/>
    </source>
</evidence>
<dbReference type="SUPFAM" id="SSF54184">
    <property type="entry name" value="Penicillin-binding protein 2x (pbp-2x), c-terminal domain"/>
    <property type="match status" value="1"/>
</dbReference>
<keyword evidence="4 9" id="KW-0547">Nucleotide-binding</keyword>
<keyword evidence="5 14" id="KW-0418">Kinase</keyword>
<dbReference type="PROSITE" id="PS51178">
    <property type="entry name" value="PASTA"/>
    <property type="match status" value="3"/>
</dbReference>
<feature type="domain" description="PASTA" evidence="13">
    <location>
        <begin position="424"/>
        <end position="491"/>
    </location>
</feature>
<evidence type="ECO:0000256" key="5">
    <source>
        <dbReference type="ARBA" id="ARBA00022777"/>
    </source>
</evidence>
<dbReference type="NCBIfam" id="NF033483">
    <property type="entry name" value="PknB_PASTA_kin"/>
    <property type="match status" value="1"/>
</dbReference>
<feature type="domain" description="PASTA" evidence="13">
    <location>
        <begin position="494"/>
        <end position="561"/>
    </location>
</feature>
<evidence type="ECO:0000256" key="9">
    <source>
        <dbReference type="PROSITE-ProRule" id="PRU10141"/>
    </source>
</evidence>
<dbReference type="Gene3D" id="1.10.510.10">
    <property type="entry name" value="Transferase(Phosphotransferase) domain 1"/>
    <property type="match status" value="1"/>
</dbReference>
<dbReference type="Pfam" id="PF00069">
    <property type="entry name" value="Pkinase"/>
    <property type="match status" value="1"/>
</dbReference>
<dbReference type="Gene3D" id="3.30.10.20">
    <property type="match status" value="3"/>
</dbReference>
<dbReference type="PANTHER" id="PTHR43289:SF34">
    <property type="entry name" value="SERINE_THREONINE-PROTEIN KINASE YBDM-RELATED"/>
    <property type="match status" value="1"/>
</dbReference>
<dbReference type="InterPro" id="IPR008271">
    <property type="entry name" value="Ser/Thr_kinase_AS"/>
</dbReference>
<dbReference type="InterPro" id="IPR011009">
    <property type="entry name" value="Kinase-like_dom_sf"/>
</dbReference>
<dbReference type="PROSITE" id="PS50011">
    <property type="entry name" value="PROTEIN_KINASE_DOM"/>
    <property type="match status" value="1"/>
</dbReference>
<proteinExistence type="predicted"/>
<feature type="binding site" evidence="9">
    <location>
        <position position="39"/>
    </location>
    <ligand>
        <name>ATP</name>
        <dbReference type="ChEBI" id="CHEBI:30616"/>
    </ligand>
</feature>
<name>A0A1U7M316_TISCR</name>
<dbReference type="FunFam" id="1.10.510.10:FF:000021">
    <property type="entry name" value="Serine/threonine protein kinase"/>
    <property type="match status" value="1"/>
</dbReference>
<keyword evidence="11" id="KW-0812">Transmembrane</keyword>
<dbReference type="AlphaFoldDB" id="A0A1U7M316"/>
<evidence type="ECO:0000256" key="1">
    <source>
        <dbReference type="ARBA" id="ARBA00012513"/>
    </source>
</evidence>
<dbReference type="EMBL" id="LTDM01000064">
    <property type="protein sequence ID" value="OLS01713.1"/>
    <property type="molecule type" value="Genomic_DNA"/>
</dbReference>
<feature type="compositionally biased region" description="Basic and acidic residues" evidence="10">
    <location>
        <begin position="571"/>
        <end position="581"/>
    </location>
</feature>
<dbReference type="EC" id="2.7.11.1" evidence="1"/>
<dbReference type="SMART" id="SM00220">
    <property type="entry name" value="S_TKc"/>
    <property type="match status" value="1"/>
</dbReference>
<gene>
    <name evidence="14" type="primary">prkC</name>
    <name evidence="14" type="ORF">TICRE_23130</name>
</gene>
<keyword evidence="11" id="KW-0472">Membrane</keyword>
<keyword evidence="6 9" id="KW-0067">ATP-binding</keyword>
<comment type="catalytic activity">
    <reaction evidence="7">
        <text>L-threonyl-[protein] + ATP = O-phospho-L-threonyl-[protein] + ADP + H(+)</text>
        <dbReference type="Rhea" id="RHEA:46608"/>
        <dbReference type="Rhea" id="RHEA-COMP:11060"/>
        <dbReference type="Rhea" id="RHEA-COMP:11605"/>
        <dbReference type="ChEBI" id="CHEBI:15378"/>
        <dbReference type="ChEBI" id="CHEBI:30013"/>
        <dbReference type="ChEBI" id="CHEBI:30616"/>
        <dbReference type="ChEBI" id="CHEBI:61977"/>
        <dbReference type="ChEBI" id="CHEBI:456216"/>
        <dbReference type="EC" id="2.7.11.1"/>
    </reaction>
</comment>
<sequence length="668" mass="75892">MIGKVLNNRYEIVEKIGEGGMAEVYKAKCKVLNRFVAIKVLKQQYINDETFAEKFKRESQAAASLSHPNIVNVYDVGYMEDSNGKTPYIVMEYIKGKTLKEVITENNKLNISDTIFYSLQIAEAIEHAHSNFIIHRDIKPHNIMINDNNRVKVTDFGIARAVTSSTVTIGSDTLGSVHYISPEQARGGYTDEKSDIYSLGIVMYEMITGKLPFNAETPVAVALKHIQEEIIHPREIDPSISKELESIILKCVSKNQSDRYQKMSYLINDLKNIDILKVPIINENKVIEDSPTMVIPIIKDEDIVENNHFVKEKDDKLEEDDENKSGTKTTILAILLAFLVVGIMFFGFLKFKDFFKSSEVIVPNFVGMPIEEAEKKAKDLDLKLVIKDRIQSDEFEEGKVVKQNQEKNSKVKSGYTIEVVISEGGKLIRVPSFVNQTLDEAMDKIEELGFELGETKYEFSDTFPTETIMEQRPEAYTYLAKGDKVILVISKGEEIKSVIMPRVVGRNITEAKNKILSLGLTIGNIKEEYNNDYPEGVVYFQSYDEGRELKLNTSIDLYVSKGKQFIPEPTPEPKPEPKPEPEPQPEPIPEPELTEGKIRFIIKLPTKEEGEQVEVNIIKIQEGKTEQVYYKEHVANGNEIEVVSKGKKGSKFEIYFDNILQETKIKKE</sequence>
<dbReference type="Gene3D" id="3.30.200.20">
    <property type="entry name" value="Phosphorylase Kinase, domain 1"/>
    <property type="match status" value="1"/>
</dbReference>
<dbReference type="InterPro" id="IPR000719">
    <property type="entry name" value="Prot_kinase_dom"/>
</dbReference>
<evidence type="ECO:0000259" key="13">
    <source>
        <dbReference type="PROSITE" id="PS51178"/>
    </source>
</evidence>
<evidence type="ECO:0000259" key="12">
    <source>
        <dbReference type="PROSITE" id="PS50011"/>
    </source>
</evidence>
<dbReference type="OrthoDB" id="9788659at2"/>
<organism evidence="14 15">
    <name type="scientific">Tissierella creatinophila DSM 6911</name>
    <dbReference type="NCBI Taxonomy" id="1123403"/>
    <lineage>
        <taxon>Bacteria</taxon>
        <taxon>Bacillati</taxon>
        <taxon>Bacillota</taxon>
        <taxon>Tissierellia</taxon>
        <taxon>Tissierellales</taxon>
        <taxon>Tissierellaceae</taxon>
        <taxon>Tissierella</taxon>
    </lineage>
</organism>
<feature type="domain" description="PASTA" evidence="13">
    <location>
        <begin position="356"/>
        <end position="423"/>
    </location>
</feature>
<dbReference type="InterPro" id="IPR017441">
    <property type="entry name" value="Protein_kinase_ATP_BS"/>
</dbReference>
<evidence type="ECO:0000256" key="2">
    <source>
        <dbReference type="ARBA" id="ARBA00022527"/>
    </source>
</evidence>
<dbReference type="SMART" id="SM00740">
    <property type="entry name" value="PASTA"/>
    <property type="match status" value="3"/>
</dbReference>
<evidence type="ECO:0000256" key="4">
    <source>
        <dbReference type="ARBA" id="ARBA00022741"/>
    </source>
</evidence>
<feature type="transmembrane region" description="Helical" evidence="11">
    <location>
        <begin position="331"/>
        <end position="349"/>
    </location>
</feature>
<evidence type="ECO:0000256" key="10">
    <source>
        <dbReference type="SAM" id="MobiDB-lite"/>
    </source>
</evidence>
<dbReference type="PROSITE" id="PS00107">
    <property type="entry name" value="PROTEIN_KINASE_ATP"/>
    <property type="match status" value="1"/>
</dbReference>
<keyword evidence="2" id="KW-0723">Serine/threonine-protein kinase</keyword>
<keyword evidence="11" id="KW-1133">Transmembrane helix</keyword>
<feature type="region of interest" description="Disordered" evidence="10">
    <location>
        <begin position="564"/>
        <end position="592"/>
    </location>
</feature>
<dbReference type="PANTHER" id="PTHR43289">
    <property type="entry name" value="MITOGEN-ACTIVATED PROTEIN KINASE KINASE KINASE 20-RELATED"/>
    <property type="match status" value="1"/>
</dbReference>
<evidence type="ECO:0000256" key="6">
    <source>
        <dbReference type="ARBA" id="ARBA00022840"/>
    </source>
</evidence>
<evidence type="ECO:0000313" key="15">
    <source>
        <dbReference type="Proteomes" id="UP000186112"/>
    </source>
</evidence>
<protein>
    <recommendedName>
        <fullName evidence="1">non-specific serine/threonine protein kinase</fullName>
        <ecNumber evidence="1">2.7.11.1</ecNumber>
    </recommendedName>
</protein>
<dbReference type="CDD" id="cd14014">
    <property type="entry name" value="STKc_PknB_like"/>
    <property type="match status" value="1"/>
</dbReference>
<dbReference type="GO" id="GO:0106310">
    <property type="term" value="F:protein serine kinase activity"/>
    <property type="evidence" value="ECO:0007669"/>
    <property type="project" value="RHEA"/>
</dbReference>
<dbReference type="GO" id="GO:0005524">
    <property type="term" value="F:ATP binding"/>
    <property type="evidence" value="ECO:0007669"/>
    <property type="project" value="UniProtKB-UniRule"/>
</dbReference>
<dbReference type="FunFam" id="3.30.200.20:FF:000035">
    <property type="entry name" value="Serine/threonine protein kinase Stk1"/>
    <property type="match status" value="1"/>
</dbReference>
<dbReference type="SUPFAM" id="SSF56112">
    <property type="entry name" value="Protein kinase-like (PK-like)"/>
    <property type="match status" value="1"/>
</dbReference>
<evidence type="ECO:0000313" key="14">
    <source>
        <dbReference type="EMBL" id="OLS01713.1"/>
    </source>
</evidence>
<keyword evidence="3 14" id="KW-0808">Transferase</keyword>
<dbReference type="PROSITE" id="PS00108">
    <property type="entry name" value="PROTEIN_KINASE_ST"/>
    <property type="match status" value="1"/>
</dbReference>
<dbReference type="GO" id="GO:0004674">
    <property type="term" value="F:protein serine/threonine kinase activity"/>
    <property type="evidence" value="ECO:0007669"/>
    <property type="project" value="UniProtKB-KW"/>
</dbReference>